<dbReference type="PANTHER" id="PTHR33223">
    <property type="entry name" value="CCHC-TYPE DOMAIN-CONTAINING PROTEIN"/>
    <property type="match status" value="1"/>
</dbReference>
<evidence type="ECO:0000259" key="2">
    <source>
        <dbReference type="Pfam" id="PF03732"/>
    </source>
</evidence>
<dbReference type="AlphaFoldDB" id="A0A427AXY4"/>
<dbReference type="EMBL" id="AMZH03000986">
    <property type="protein sequence ID" value="RRT81122.1"/>
    <property type="molecule type" value="Genomic_DNA"/>
</dbReference>
<dbReference type="Proteomes" id="UP000287651">
    <property type="component" value="Unassembled WGS sequence"/>
</dbReference>
<gene>
    <name evidence="3" type="ORF">B296_00015275</name>
</gene>
<proteinExistence type="predicted"/>
<organism evidence="3 4">
    <name type="scientific">Ensete ventricosum</name>
    <name type="common">Abyssinian banana</name>
    <name type="synonym">Musa ensete</name>
    <dbReference type="NCBI Taxonomy" id="4639"/>
    <lineage>
        <taxon>Eukaryota</taxon>
        <taxon>Viridiplantae</taxon>
        <taxon>Streptophyta</taxon>
        <taxon>Embryophyta</taxon>
        <taxon>Tracheophyta</taxon>
        <taxon>Spermatophyta</taxon>
        <taxon>Magnoliopsida</taxon>
        <taxon>Liliopsida</taxon>
        <taxon>Zingiberales</taxon>
        <taxon>Musaceae</taxon>
        <taxon>Ensete</taxon>
    </lineage>
</organism>
<protein>
    <recommendedName>
        <fullName evidence="2">Retrotransposon gag domain-containing protein</fullName>
    </recommendedName>
</protein>
<feature type="domain" description="Retrotransposon gag" evidence="2">
    <location>
        <begin position="291"/>
        <end position="382"/>
    </location>
</feature>
<feature type="compositionally biased region" description="Polar residues" evidence="1">
    <location>
        <begin position="199"/>
        <end position="211"/>
    </location>
</feature>
<comment type="caution">
    <text evidence="3">The sequence shown here is derived from an EMBL/GenBank/DDBJ whole genome shotgun (WGS) entry which is preliminary data.</text>
</comment>
<evidence type="ECO:0000313" key="3">
    <source>
        <dbReference type="EMBL" id="RRT81122.1"/>
    </source>
</evidence>
<sequence>MFLRPKTPLFDGFPAVVSVLSDITLCFYVVDTEDVKNGKGPSPARGFEIIERKTSDRRGREKMGETGEGEGRGDLVEEEKRRGGWNWKRDEETHRRLLLPSFTLVNNHDAPRVPTEEASTMIPTLNRYWRLFNDPGLAPLDPILSPIMPGLGPPGVTTKAFLGLTQQVRTLTGMIQSIVPYIPQLAQAPTHQHPYIPRQTMQQEAPQSRSSQGERLRGSAPHPRSKPRSRSLSESTAKPLSRCYASPARAGCCFLRLYQLGEGTTSPSQPDARRGRAQMALYDIDALMFRTFHMTLRGPTRIWYNQIKSSSISSFDQFAKEFELNFIASSCPRPTAASLLSLTQGSDEPLAQFVSRFSTEIRRMPDIHPTMAIQAFLIGLRPSRFF</sequence>
<name>A0A427AXY4_ENSVE</name>
<dbReference type="InterPro" id="IPR005162">
    <property type="entry name" value="Retrotrans_gag_dom"/>
</dbReference>
<reference evidence="3 4" key="1">
    <citation type="journal article" date="2014" name="Agronomy (Basel)">
        <title>A Draft Genome Sequence for Ensete ventricosum, the Drought-Tolerant Tree Against Hunger.</title>
        <authorList>
            <person name="Harrison J."/>
            <person name="Moore K.A."/>
            <person name="Paszkiewicz K."/>
            <person name="Jones T."/>
            <person name="Grant M."/>
            <person name="Ambacheew D."/>
            <person name="Muzemil S."/>
            <person name="Studholme D.J."/>
        </authorList>
    </citation>
    <scope>NUCLEOTIDE SEQUENCE [LARGE SCALE GENOMIC DNA]</scope>
</reference>
<feature type="region of interest" description="Disordered" evidence="1">
    <location>
        <begin position="50"/>
        <end position="77"/>
    </location>
</feature>
<feature type="region of interest" description="Disordered" evidence="1">
    <location>
        <begin position="199"/>
        <end position="238"/>
    </location>
</feature>
<dbReference type="PANTHER" id="PTHR33223:SF10">
    <property type="entry name" value="AMINOTRANSFERASE-LIKE PLANT MOBILE DOMAIN-CONTAINING PROTEIN"/>
    <property type="match status" value="1"/>
</dbReference>
<dbReference type="Pfam" id="PF03732">
    <property type="entry name" value="Retrotrans_gag"/>
    <property type="match status" value="1"/>
</dbReference>
<evidence type="ECO:0000313" key="4">
    <source>
        <dbReference type="Proteomes" id="UP000287651"/>
    </source>
</evidence>
<evidence type="ECO:0000256" key="1">
    <source>
        <dbReference type="SAM" id="MobiDB-lite"/>
    </source>
</evidence>
<accession>A0A427AXY4</accession>